<sequence length="190" mass="19256">MGEAGHLRRVSAAVGIGALAAYAALKASWAVGVDVGVRDGARWRQMLASLSEGELFAALWGTVGLDLLAIVLLLVLASARAGGSSLLARLLRTAGWLAGTALLLLGSVALAVTLGPVIGLWPTAPGDPGPLAEWVFLLVYGSFTVAGACYLPTTASQRIRTTAPGPRPAGARHASPRVPAPIAPGPDSHS</sequence>
<protein>
    <submittedName>
        <fullName evidence="3">Uncharacterized protein</fullName>
    </submittedName>
</protein>
<keyword evidence="2" id="KW-0812">Transmembrane</keyword>
<accession>A0ABP9H707</accession>
<organism evidence="3 4">
    <name type="scientific">Kineococcus glutinatus</name>
    <dbReference type="NCBI Taxonomy" id="1070872"/>
    <lineage>
        <taxon>Bacteria</taxon>
        <taxon>Bacillati</taxon>
        <taxon>Actinomycetota</taxon>
        <taxon>Actinomycetes</taxon>
        <taxon>Kineosporiales</taxon>
        <taxon>Kineosporiaceae</taxon>
        <taxon>Kineococcus</taxon>
    </lineage>
</organism>
<dbReference type="Proteomes" id="UP001501195">
    <property type="component" value="Unassembled WGS sequence"/>
</dbReference>
<gene>
    <name evidence="3" type="ORF">GCM10023225_02730</name>
</gene>
<name>A0ABP9H707_9ACTN</name>
<feature type="region of interest" description="Disordered" evidence="1">
    <location>
        <begin position="161"/>
        <end position="190"/>
    </location>
</feature>
<keyword evidence="2" id="KW-0472">Membrane</keyword>
<proteinExistence type="predicted"/>
<comment type="caution">
    <text evidence="3">The sequence shown here is derived from an EMBL/GenBank/DDBJ whole genome shotgun (WGS) entry which is preliminary data.</text>
</comment>
<dbReference type="RefSeq" id="WP_345710508.1">
    <property type="nucleotide sequence ID" value="NZ_BAABIL010000021.1"/>
</dbReference>
<feature type="transmembrane region" description="Helical" evidence="2">
    <location>
        <begin position="55"/>
        <end position="76"/>
    </location>
</feature>
<dbReference type="EMBL" id="BAABIL010000021">
    <property type="protein sequence ID" value="GAA4962616.1"/>
    <property type="molecule type" value="Genomic_DNA"/>
</dbReference>
<feature type="transmembrane region" description="Helical" evidence="2">
    <location>
        <begin position="96"/>
        <end position="119"/>
    </location>
</feature>
<keyword evidence="2" id="KW-1133">Transmembrane helix</keyword>
<keyword evidence="4" id="KW-1185">Reference proteome</keyword>
<evidence type="ECO:0000313" key="3">
    <source>
        <dbReference type="EMBL" id="GAA4962616.1"/>
    </source>
</evidence>
<evidence type="ECO:0000313" key="4">
    <source>
        <dbReference type="Proteomes" id="UP001501195"/>
    </source>
</evidence>
<feature type="transmembrane region" description="Helical" evidence="2">
    <location>
        <begin position="131"/>
        <end position="151"/>
    </location>
</feature>
<reference evidence="4" key="1">
    <citation type="journal article" date="2019" name="Int. J. Syst. Evol. Microbiol.">
        <title>The Global Catalogue of Microorganisms (GCM) 10K type strain sequencing project: providing services to taxonomists for standard genome sequencing and annotation.</title>
        <authorList>
            <consortium name="The Broad Institute Genomics Platform"/>
            <consortium name="The Broad Institute Genome Sequencing Center for Infectious Disease"/>
            <person name="Wu L."/>
            <person name="Ma J."/>
        </authorList>
    </citation>
    <scope>NUCLEOTIDE SEQUENCE [LARGE SCALE GENOMIC DNA]</scope>
    <source>
        <strain evidence="4">JCM 18126</strain>
    </source>
</reference>
<evidence type="ECO:0000256" key="1">
    <source>
        <dbReference type="SAM" id="MobiDB-lite"/>
    </source>
</evidence>
<evidence type="ECO:0000256" key="2">
    <source>
        <dbReference type="SAM" id="Phobius"/>
    </source>
</evidence>
<feature type="transmembrane region" description="Helical" evidence="2">
    <location>
        <begin position="12"/>
        <end position="35"/>
    </location>
</feature>
<feature type="compositionally biased region" description="Low complexity" evidence="1">
    <location>
        <begin position="161"/>
        <end position="177"/>
    </location>
</feature>